<organism evidence="2">
    <name type="scientific">Ananas comosus var. bracteatus</name>
    <name type="common">red pineapple</name>
    <dbReference type="NCBI Taxonomy" id="296719"/>
    <lineage>
        <taxon>Eukaryota</taxon>
        <taxon>Viridiplantae</taxon>
        <taxon>Streptophyta</taxon>
        <taxon>Embryophyta</taxon>
        <taxon>Tracheophyta</taxon>
        <taxon>Spermatophyta</taxon>
        <taxon>Magnoliopsida</taxon>
        <taxon>Liliopsida</taxon>
        <taxon>Poales</taxon>
        <taxon>Bromeliaceae</taxon>
        <taxon>Bromelioideae</taxon>
        <taxon>Ananas</taxon>
    </lineage>
</organism>
<dbReference type="AlphaFoldDB" id="A0A6V7PFN5"/>
<feature type="region of interest" description="Disordered" evidence="1">
    <location>
        <begin position="1"/>
        <end position="20"/>
    </location>
</feature>
<name>A0A6V7PFN5_ANACO</name>
<protein>
    <submittedName>
        <fullName evidence="2">Uncharacterized protein</fullName>
    </submittedName>
</protein>
<accession>A0A6V7PFN5</accession>
<reference evidence="2" key="1">
    <citation type="submission" date="2020-07" db="EMBL/GenBank/DDBJ databases">
        <authorList>
            <person name="Lin J."/>
        </authorList>
    </citation>
    <scope>NUCLEOTIDE SEQUENCE</scope>
</reference>
<evidence type="ECO:0000313" key="2">
    <source>
        <dbReference type="EMBL" id="CAD1829655.1"/>
    </source>
</evidence>
<sequence length="144" mass="15707">MSKASLPEEPTSLGLGARRRGCRRRTRLVADRVAPRRVFNEPTPPRNPPLFALSVLTLFPLFPSLSAAAAAADDIAVAVAVAIVVDTPACRFGGVGVGVYRWRDGTTYRRFSNSESPTPSKSAFSCIRFIPNLASMNYKFETNF</sequence>
<gene>
    <name evidence="2" type="ORF">CB5_LOCUS12866</name>
</gene>
<proteinExistence type="predicted"/>
<evidence type="ECO:0000256" key="1">
    <source>
        <dbReference type="SAM" id="MobiDB-lite"/>
    </source>
</evidence>
<dbReference type="EMBL" id="LR862130">
    <property type="protein sequence ID" value="CAD1829655.1"/>
    <property type="molecule type" value="Genomic_DNA"/>
</dbReference>